<dbReference type="KEGG" id="pmar:B0X71_09475"/>
<dbReference type="Proteomes" id="UP000188184">
    <property type="component" value="Chromosome"/>
</dbReference>
<evidence type="ECO:0008006" key="3">
    <source>
        <dbReference type="Google" id="ProtNLM"/>
    </source>
</evidence>
<dbReference type="EMBL" id="CP019640">
    <property type="protein sequence ID" value="AQQ53287.1"/>
    <property type="molecule type" value="Genomic_DNA"/>
</dbReference>
<dbReference type="AlphaFoldDB" id="A0A1Q2KZP6"/>
<organism evidence="1 2">
    <name type="scientific">Planococcus lenghuensis</name>
    <dbReference type="NCBI Taxonomy" id="2213202"/>
    <lineage>
        <taxon>Bacteria</taxon>
        <taxon>Bacillati</taxon>
        <taxon>Bacillota</taxon>
        <taxon>Bacilli</taxon>
        <taxon>Bacillales</taxon>
        <taxon>Caryophanaceae</taxon>
        <taxon>Planococcus</taxon>
    </lineage>
</organism>
<evidence type="ECO:0000313" key="2">
    <source>
        <dbReference type="Proteomes" id="UP000188184"/>
    </source>
</evidence>
<proteinExistence type="predicted"/>
<sequence>MKDGEVEQSYPGQAAAGKVEIIPADTPAGAALSEAEALNKALTENKFTDAVLSVQELSYDPEQSSWTIRLIGGMNNEEYSIQVEDGEAGLGQ</sequence>
<keyword evidence="2" id="KW-1185">Reference proteome</keyword>
<name>A0A1Q2KZP6_9BACL</name>
<protein>
    <recommendedName>
        <fullName evidence="3">PepSY domain-containing protein</fullName>
    </recommendedName>
</protein>
<gene>
    <name evidence="1" type="ORF">B0X71_09475</name>
</gene>
<accession>A0A1Q2KZP6</accession>
<evidence type="ECO:0000313" key="1">
    <source>
        <dbReference type="EMBL" id="AQQ53287.1"/>
    </source>
</evidence>
<reference evidence="1 2" key="1">
    <citation type="submission" date="2017-02" db="EMBL/GenBank/DDBJ databases">
        <title>The complete genomic sequence of a novel cold adapted crude oil-degrading bacterium Planococcus qaidamina Y42.</title>
        <authorList>
            <person name="Yang R."/>
        </authorList>
    </citation>
    <scope>NUCLEOTIDE SEQUENCE [LARGE SCALE GENOMIC DNA]</scope>
    <source>
        <strain evidence="1 2">Y42</strain>
    </source>
</reference>